<dbReference type="RefSeq" id="WP_183542482.1">
    <property type="nucleotide sequence ID" value="NZ_BMQT01000004.1"/>
</dbReference>
<dbReference type="EMBL" id="JACHXG010000002">
    <property type="protein sequence ID" value="MBB3087871.1"/>
    <property type="molecule type" value="Genomic_DNA"/>
</dbReference>
<evidence type="ECO:0000256" key="3">
    <source>
        <dbReference type="ARBA" id="ARBA00023163"/>
    </source>
</evidence>
<feature type="domain" description="HTH hxlR-type" evidence="4">
    <location>
        <begin position="11"/>
        <end position="108"/>
    </location>
</feature>
<dbReference type="PROSITE" id="PS51118">
    <property type="entry name" value="HTH_HXLR"/>
    <property type="match status" value="1"/>
</dbReference>
<keyword evidence="2 5" id="KW-0238">DNA-binding</keyword>
<evidence type="ECO:0000313" key="6">
    <source>
        <dbReference type="Proteomes" id="UP000577707"/>
    </source>
</evidence>
<organism evidence="5 6">
    <name type="scientific">Nocardioides albus</name>
    <dbReference type="NCBI Taxonomy" id="1841"/>
    <lineage>
        <taxon>Bacteria</taxon>
        <taxon>Bacillati</taxon>
        <taxon>Actinomycetota</taxon>
        <taxon>Actinomycetes</taxon>
        <taxon>Propionibacteriales</taxon>
        <taxon>Nocardioidaceae</taxon>
        <taxon>Nocardioides</taxon>
    </lineage>
</organism>
<protein>
    <submittedName>
        <fullName evidence="5">DNA-binding HxlR family transcriptional regulator</fullName>
    </submittedName>
</protein>
<dbReference type="Gene3D" id="1.10.10.10">
    <property type="entry name" value="Winged helix-like DNA-binding domain superfamily/Winged helix DNA-binding domain"/>
    <property type="match status" value="1"/>
</dbReference>
<gene>
    <name evidence="5" type="ORF">FHS12_000804</name>
</gene>
<dbReference type="Pfam" id="PF01638">
    <property type="entry name" value="HxlR"/>
    <property type="match status" value="1"/>
</dbReference>
<reference evidence="5 6" key="1">
    <citation type="submission" date="2020-08" db="EMBL/GenBank/DDBJ databases">
        <title>Genomic Encyclopedia of Type Strains, Phase III (KMG-III): the genomes of soil and plant-associated and newly described type strains.</title>
        <authorList>
            <person name="Whitman W."/>
        </authorList>
    </citation>
    <scope>NUCLEOTIDE SEQUENCE [LARGE SCALE GENOMIC DNA]</scope>
    <source>
        <strain evidence="5 6">CECT 3302</strain>
    </source>
</reference>
<evidence type="ECO:0000313" key="5">
    <source>
        <dbReference type="EMBL" id="MBB3087871.1"/>
    </source>
</evidence>
<proteinExistence type="predicted"/>
<dbReference type="GO" id="GO:0003677">
    <property type="term" value="F:DNA binding"/>
    <property type="evidence" value="ECO:0007669"/>
    <property type="project" value="UniProtKB-KW"/>
</dbReference>
<name>A0A7W5A1E4_9ACTN</name>
<keyword evidence="3" id="KW-0804">Transcription</keyword>
<dbReference type="Proteomes" id="UP000577707">
    <property type="component" value="Unassembled WGS sequence"/>
</dbReference>
<dbReference type="PANTHER" id="PTHR33204">
    <property type="entry name" value="TRANSCRIPTIONAL REGULATOR, MARR FAMILY"/>
    <property type="match status" value="1"/>
</dbReference>
<comment type="caution">
    <text evidence="5">The sequence shown here is derived from an EMBL/GenBank/DDBJ whole genome shotgun (WGS) entry which is preliminary data.</text>
</comment>
<dbReference type="PANTHER" id="PTHR33204:SF18">
    <property type="entry name" value="TRANSCRIPTIONAL REGULATORY PROTEIN"/>
    <property type="match status" value="1"/>
</dbReference>
<evidence type="ECO:0000256" key="1">
    <source>
        <dbReference type="ARBA" id="ARBA00023015"/>
    </source>
</evidence>
<dbReference type="CDD" id="cd00090">
    <property type="entry name" value="HTH_ARSR"/>
    <property type="match status" value="1"/>
</dbReference>
<evidence type="ECO:0000256" key="2">
    <source>
        <dbReference type="ARBA" id="ARBA00023125"/>
    </source>
</evidence>
<keyword evidence="6" id="KW-1185">Reference proteome</keyword>
<dbReference type="InterPro" id="IPR002577">
    <property type="entry name" value="HTH_HxlR"/>
</dbReference>
<dbReference type="AlphaFoldDB" id="A0A7W5A1E4"/>
<sequence>MRRKSFGTWPCSIARTVDLLGDAWTMLVLRELFYGETRFDGFATALGIPRSTLTNRLGLLVDEGLVDQREYQVDPVRHEYVLTDKGRDFFGVIAAINAWGDRWLSGEEGVPVVMRHESCGHDLDATVVCGSCDEPVRLDAVSVRPGPGYPARVASRPDVIERFERASRTG</sequence>
<keyword evidence="1" id="KW-0805">Transcription regulation</keyword>
<dbReference type="InterPro" id="IPR036390">
    <property type="entry name" value="WH_DNA-bd_sf"/>
</dbReference>
<dbReference type="SUPFAM" id="SSF46785">
    <property type="entry name" value="Winged helix' DNA-binding domain"/>
    <property type="match status" value="1"/>
</dbReference>
<accession>A0A7W5A1E4</accession>
<dbReference type="InterPro" id="IPR036388">
    <property type="entry name" value="WH-like_DNA-bd_sf"/>
</dbReference>
<dbReference type="InterPro" id="IPR011991">
    <property type="entry name" value="ArsR-like_HTH"/>
</dbReference>
<evidence type="ECO:0000259" key="4">
    <source>
        <dbReference type="PROSITE" id="PS51118"/>
    </source>
</evidence>